<evidence type="ECO:0000313" key="4">
    <source>
        <dbReference type="Proteomes" id="UP000199603"/>
    </source>
</evidence>
<dbReference type="PANTHER" id="PTHR43737:SF1">
    <property type="entry name" value="DUF1501 DOMAIN-CONTAINING PROTEIN"/>
    <property type="match status" value="1"/>
</dbReference>
<feature type="region of interest" description="Disordered" evidence="1">
    <location>
        <begin position="529"/>
        <end position="562"/>
    </location>
</feature>
<feature type="region of interest" description="Disordered" evidence="1">
    <location>
        <begin position="627"/>
        <end position="648"/>
    </location>
</feature>
<evidence type="ECO:0000313" key="3">
    <source>
        <dbReference type="EMBL" id="SDD83390.1"/>
    </source>
</evidence>
<dbReference type="EMBL" id="FNAG01000008">
    <property type="protein sequence ID" value="SDD83390.1"/>
    <property type="molecule type" value="Genomic_DNA"/>
</dbReference>
<dbReference type="Proteomes" id="UP000199603">
    <property type="component" value="Unassembled WGS sequence"/>
</dbReference>
<dbReference type="Pfam" id="PF08811">
    <property type="entry name" value="DUF1800"/>
    <property type="match status" value="2"/>
</dbReference>
<accession>A0A1G6XZ97</accession>
<dbReference type="AlphaFoldDB" id="A0A1G6XZ97"/>
<dbReference type="RefSeq" id="WP_091243437.1">
    <property type="nucleotide sequence ID" value="NZ_FNAG01000008.1"/>
</dbReference>
<keyword evidence="2" id="KW-0732">Signal</keyword>
<protein>
    <recommendedName>
        <fullName evidence="5">DUF1800 domain-containing protein</fullName>
    </recommendedName>
</protein>
<keyword evidence="4" id="KW-1185">Reference proteome</keyword>
<sequence length="773" mass="83932">MTYTRFSSLILGLAGLTCSLFSAESKADDPLFSNSFEVAFDLPTSDAEAVRFLNQATFGARPQDIPIVRSQSVSGWLNGQLNHPTVTLSRAWLEAYAAALPANSSVNQDARLHRWFDVAVTAPDQVRQKVAYALSQIVVASDRDDFLAGEPIQMAEWNDILVRNALGNYRTLLREVTYSPMMGRYLTHLRNRKFELVRSTSGGNTTFTAGNNGVQPDENYAREIMQLFSIGLVVRGDDFYTTFADPQNPQVLQTTYDEDDISELARFFTGLSYQCTQGVSVVGGVPLERNCGSNSTTACTGIGCRFGNGGNRLFGNSPPRDPLNRGLIHPDWYRPLVCYPRYHDNGRDTSGAIIETDTGSFSLPPGTPTPEKTLTLGSSQGVRTLTVQPSFLDGSPLNCHASNLNEAQQQACIDYCEGSIDAVVDLLFNHPNTPPMVARQLIQRLVTSNPSPAYVRRVAEVFANNGNNVRGDMKAVVRAILIDEEARRPHGAAGQPVDFGKVREPMLKLVALWRHFGAVSGDTALFPNQNPQGSPATANPLAGQPALRRWGPTNPQNEYQQRPLGAPTVFNFFEPDYRQPGTVTERGLFSPELQIIHEVTSVAAANDLFARLCSGYGGNSNNCGSGALTGGPTSPTPPDANNNPPNSRAYFPIAQIDQIPARVAERSTAAEPAVADDLALIEFFNVRLMGGTMSGSVPADFSCSNTGTGMKSVLMKAMRCSATWNNATVASINTALNGGTNGTSNGNQQQRQRRKALYLMHLIAISPEYSTQR</sequence>
<name>A0A1G6XZ97_9GAMM</name>
<proteinExistence type="predicted"/>
<evidence type="ECO:0000256" key="2">
    <source>
        <dbReference type="SAM" id="SignalP"/>
    </source>
</evidence>
<dbReference type="PANTHER" id="PTHR43737">
    <property type="entry name" value="BLL7424 PROTEIN"/>
    <property type="match status" value="1"/>
</dbReference>
<evidence type="ECO:0000256" key="1">
    <source>
        <dbReference type="SAM" id="MobiDB-lite"/>
    </source>
</evidence>
<reference evidence="3 4" key="1">
    <citation type="submission" date="2016-10" db="EMBL/GenBank/DDBJ databases">
        <authorList>
            <person name="de Groot N.N."/>
        </authorList>
    </citation>
    <scope>NUCLEOTIDE SEQUENCE [LARGE SCALE GENOMIC DNA]</scope>
    <source>
        <strain evidence="3 4">DSM 16957</strain>
    </source>
</reference>
<organism evidence="3 4">
    <name type="scientific">Aquimonas voraii</name>
    <dbReference type="NCBI Taxonomy" id="265719"/>
    <lineage>
        <taxon>Bacteria</taxon>
        <taxon>Pseudomonadati</taxon>
        <taxon>Pseudomonadota</taxon>
        <taxon>Gammaproteobacteria</taxon>
        <taxon>Lysobacterales</taxon>
        <taxon>Lysobacteraceae</taxon>
        <taxon>Aquimonas</taxon>
    </lineage>
</organism>
<dbReference type="InterPro" id="IPR014917">
    <property type="entry name" value="DUF1800"/>
</dbReference>
<dbReference type="STRING" id="265719.SAMN04488509_10848"/>
<feature type="chain" id="PRO_5011752526" description="DUF1800 domain-containing protein" evidence="2">
    <location>
        <begin position="28"/>
        <end position="773"/>
    </location>
</feature>
<evidence type="ECO:0008006" key="5">
    <source>
        <dbReference type="Google" id="ProtNLM"/>
    </source>
</evidence>
<dbReference type="OrthoDB" id="9772295at2"/>
<gene>
    <name evidence="3" type="ORF">SAMN04488509_10848</name>
</gene>
<feature type="signal peptide" evidence="2">
    <location>
        <begin position="1"/>
        <end position="27"/>
    </location>
</feature>